<dbReference type="CDD" id="cd02966">
    <property type="entry name" value="TlpA_like_family"/>
    <property type="match status" value="1"/>
</dbReference>
<protein>
    <submittedName>
        <fullName evidence="4">TlpA family protein disulfide reductase</fullName>
    </submittedName>
</protein>
<keyword evidence="5" id="KW-1185">Reference proteome</keyword>
<keyword evidence="3" id="KW-0732">Signal</keyword>
<dbReference type="PANTHER" id="PTHR42852:SF13">
    <property type="entry name" value="PROTEIN DIPZ"/>
    <property type="match status" value="1"/>
</dbReference>
<evidence type="ECO:0000313" key="4">
    <source>
        <dbReference type="EMBL" id="QVL34093.1"/>
    </source>
</evidence>
<sequence length="372" mass="39942">MFAIRLTVLLTCFTLFCLNSTPGFSQTPAGKKSSTKSSQKDDGGEDPKDGNYNLKVKTTDIFLGKTVSGPQEKREDLKDKVIFLEYWGIHCPPCIASLPHVSALNRELADFGLVTIGSHAQEGTDAEIRQMAESKGVSYTITTGTRVNGANDFSTIPHSIVFDHTGACIYRGYPDGAYPIVRAAVGKAIVAKTGKSTFSKPVQTHADSLIKGVPPLSVLPKLVALSRGSNEIATEAKSLVDAIVSEAQKKLTTAEDLAKDSPLEAFLQVEPLSTSFKGTSVATKANGLIVSLKKEKVVANELSARPGLEMIKKLDMQLVAAAAGVDLKNTEFQKAMAAQLKQLKQKAAVLKKNYPDSKANEEVVRILTKYGL</sequence>
<feature type="chain" id="PRO_5034014916" evidence="3">
    <location>
        <begin position="26"/>
        <end position="372"/>
    </location>
</feature>
<dbReference type="InterPro" id="IPR036249">
    <property type="entry name" value="Thioredoxin-like_sf"/>
</dbReference>
<feature type="region of interest" description="Disordered" evidence="2">
    <location>
        <begin position="25"/>
        <end position="53"/>
    </location>
</feature>
<evidence type="ECO:0000313" key="5">
    <source>
        <dbReference type="Proteomes" id="UP000676194"/>
    </source>
</evidence>
<keyword evidence="1" id="KW-0175">Coiled coil</keyword>
<reference evidence="4" key="1">
    <citation type="submission" date="2021-05" db="EMBL/GenBank/DDBJ databases">
        <title>Complete genome sequence of the cellulolytic planctomycete Telmatocola sphagniphila SP2T and characterization of the first cellulase from planctomycetes.</title>
        <authorList>
            <person name="Rakitin A.L."/>
            <person name="Beletsky A.V."/>
            <person name="Naumoff D.G."/>
            <person name="Kulichevskaya I.S."/>
            <person name="Mardanov A.V."/>
            <person name="Ravin N.V."/>
            <person name="Dedysh S.N."/>
        </authorList>
    </citation>
    <scope>NUCLEOTIDE SEQUENCE</scope>
    <source>
        <strain evidence="4">SP2T</strain>
    </source>
</reference>
<dbReference type="Proteomes" id="UP000676194">
    <property type="component" value="Chromosome"/>
</dbReference>
<dbReference type="SUPFAM" id="SSF52833">
    <property type="entry name" value="Thioredoxin-like"/>
    <property type="match status" value="1"/>
</dbReference>
<evidence type="ECO:0000256" key="1">
    <source>
        <dbReference type="SAM" id="Coils"/>
    </source>
</evidence>
<name>A0A8E6B8Z4_9BACT</name>
<organism evidence="4 5">
    <name type="scientific">Telmatocola sphagniphila</name>
    <dbReference type="NCBI Taxonomy" id="1123043"/>
    <lineage>
        <taxon>Bacteria</taxon>
        <taxon>Pseudomonadati</taxon>
        <taxon>Planctomycetota</taxon>
        <taxon>Planctomycetia</taxon>
        <taxon>Gemmatales</taxon>
        <taxon>Gemmataceae</taxon>
    </lineage>
</organism>
<gene>
    <name evidence="4" type="ORF">KIH39_09350</name>
</gene>
<dbReference type="Gene3D" id="3.40.30.10">
    <property type="entry name" value="Glutaredoxin"/>
    <property type="match status" value="1"/>
</dbReference>
<accession>A0A8E6B8Z4</accession>
<dbReference type="EMBL" id="CP074694">
    <property type="protein sequence ID" value="QVL34093.1"/>
    <property type="molecule type" value="Genomic_DNA"/>
</dbReference>
<feature type="compositionally biased region" description="Basic and acidic residues" evidence="2">
    <location>
        <begin position="38"/>
        <end position="49"/>
    </location>
</feature>
<dbReference type="RefSeq" id="WP_213499066.1">
    <property type="nucleotide sequence ID" value="NZ_CP074694.1"/>
</dbReference>
<feature type="coiled-coil region" evidence="1">
    <location>
        <begin position="333"/>
        <end position="360"/>
    </location>
</feature>
<feature type="signal peptide" evidence="3">
    <location>
        <begin position="1"/>
        <end position="25"/>
    </location>
</feature>
<dbReference type="InterPro" id="IPR050553">
    <property type="entry name" value="Thioredoxin_ResA/DsbE_sf"/>
</dbReference>
<evidence type="ECO:0000256" key="2">
    <source>
        <dbReference type="SAM" id="MobiDB-lite"/>
    </source>
</evidence>
<evidence type="ECO:0000256" key="3">
    <source>
        <dbReference type="SAM" id="SignalP"/>
    </source>
</evidence>
<dbReference type="AlphaFoldDB" id="A0A8E6B8Z4"/>
<proteinExistence type="predicted"/>
<dbReference type="PANTHER" id="PTHR42852">
    <property type="entry name" value="THIOL:DISULFIDE INTERCHANGE PROTEIN DSBE"/>
    <property type="match status" value="1"/>
</dbReference>
<dbReference type="KEGG" id="tsph:KIH39_09350"/>